<keyword evidence="3" id="KW-0233">DNA recombination</keyword>
<evidence type="ECO:0000256" key="1">
    <source>
        <dbReference type="ARBA" id="ARBA00008857"/>
    </source>
</evidence>
<dbReference type="InterPro" id="IPR011010">
    <property type="entry name" value="DNA_brk_join_enz"/>
</dbReference>
<dbReference type="CDD" id="cd01189">
    <property type="entry name" value="INT_ICEBs1_C_like"/>
    <property type="match status" value="1"/>
</dbReference>
<keyword evidence="2" id="KW-0238">DNA-binding</keyword>
<sequence length="355" mass="40041">MSSSPEYVKVAECLYRHSQSGVYYALVKRAGKQIRRSLRTKDRKLAERKLVDFRRKVDRMYKQAGDKAVTFKEFSLTWLNISQAGHKSRTNTRREASVKQLTYYFGIKRVRDITIRDCEAWHVGRSPDVSASTFNKERDALIGILDMAVRDGLILDNPARQIDRRKIAKPQIIIPTREQYRLLLQTMREDNPRAVRTAKGAFLVECLACSGMRVGEATAMRWGDIDFQRELFTVTGGQAGTKNGDVRVVPLFPGFKDFLKRLKKAVGGRPAASDLLIGIDSAKQALQSACAKAELPHFTHHSMRHYFVSNAIEAGIDFKTIAAWVGHKDGGLLVAKTYGHLRDTHSAEMAKLMKA</sequence>
<dbReference type="SUPFAM" id="SSF56349">
    <property type="entry name" value="DNA breaking-rejoining enzymes"/>
    <property type="match status" value="1"/>
</dbReference>
<dbReference type="GO" id="GO:0003677">
    <property type="term" value="F:DNA binding"/>
    <property type="evidence" value="ECO:0007669"/>
    <property type="project" value="UniProtKB-KW"/>
</dbReference>
<dbReference type="AlphaFoldDB" id="A0A842HD87"/>
<accession>A0A842HD87</accession>
<dbReference type="Pfam" id="PF00589">
    <property type="entry name" value="Phage_integrase"/>
    <property type="match status" value="1"/>
</dbReference>
<evidence type="ECO:0000256" key="2">
    <source>
        <dbReference type="ARBA" id="ARBA00023125"/>
    </source>
</evidence>
<comment type="caution">
    <text evidence="5">The sequence shown here is derived from an EMBL/GenBank/DDBJ whole genome shotgun (WGS) entry which is preliminary data.</text>
</comment>
<proteinExistence type="inferred from homology"/>
<dbReference type="Gene3D" id="1.10.150.130">
    <property type="match status" value="1"/>
</dbReference>
<dbReference type="InterPro" id="IPR010998">
    <property type="entry name" value="Integrase_recombinase_N"/>
</dbReference>
<feature type="domain" description="Tyr recombinase" evidence="4">
    <location>
        <begin position="170"/>
        <end position="351"/>
    </location>
</feature>
<dbReference type="InterPro" id="IPR050090">
    <property type="entry name" value="Tyrosine_recombinase_XerCD"/>
</dbReference>
<comment type="similarity">
    <text evidence="1">Belongs to the 'phage' integrase family.</text>
</comment>
<protein>
    <submittedName>
        <fullName evidence="5">Site-specific integrase</fullName>
    </submittedName>
</protein>
<organism evidence="5 6">
    <name type="scientific">Ruficoccus amylovorans</name>
    <dbReference type="NCBI Taxonomy" id="1804625"/>
    <lineage>
        <taxon>Bacteria</taxon>
        <taxon>Pseudomonadati</taxon>
        <taxon>Verrucomicrobiota</taxon>
        <taxon>Opitutia</taxon>
        <taxon>Puniceicoccales</taxon>
        <taxon>Cerasicoccaceae</taxon>
        <taxon>Ruficoccus</taxon>
    </lineage>
</organism>
<dbReference type="Proteomes" id="UP000546464">
    <property type="component" value="Unassembled WGS sequence"/>
</dbReference>
<dbReference type="RefSeq" id="WP_185675376.1">
    <property type="nucleotide sequence ID" value="NZ_JACHVB010000021.1"/>
</dbReference>
<evidence type="ECO:0000313" key="6">
    <source>
        <dbReference type="Proteomes" id="UP000546464"/>
    </source>
</evidence>
<keyword evidence="6" id="KW-1185">Reference proteome</keyword>
<dbReference type="Gene3D" id="1.10.443.10">
    <property type="entry name" value="Intergrase catalytic core"/>
    <property type="match status" value="1"/>
</dbReference>
<dbReference type="InterPro" id="IPR013762">
    <property type="entry name" value="Integrase-like_cat_sf"/>
</dbReference>
<dbReference type="PROSITE" id="PS51898">
    <property type="entry name" value="TYR_RECOMBINASE"/>
    <property type="match status" value="1"/>
</dbReference>
<dbReference type="EMBL" id="JACHVB010000021">
    <property type="protein sequence ID" value="MBC2594392.1"/>
    <property type="molecule type" value="Genomic_DNA"/>
</dbReference>
<dbReference type="GO" id="GO:0006310">
    <property type="term" value="P:DNA recombination"/>
    <property type="evidence" value="ECO:0007669"/>
    <property type="project" value="UniProtKB-KW"/>
</dbReference>
<reference evidence="5 6" key="1">
    <citation type="submission" date="2020-07" db="EMBL/GenBank/DDBJ databases">
        <authorList>
            <person name="Feng X."/>
        </authorList>
    </citation>
    <scope>NUCLEOTIDE SEQUENCE [LARGE SCALE GENOMIC DNA]</scope>
    <source>
        <strain evidence="5 6">JCM31066</strain>
    </source>
</reference>
<evidence type="ECO:0000259" key="4">
    <source>
        <dbReference type="PROSITE" id="PS51898"/>
    </source>
</evidence>
<evidence type="ECO:0000313" key="5">
    <source>
        <dbReference type="EMBL" id="MBC2594392.1"/>
    </source>
</evidence>
<dbReference type="PANTHER" id="PTHR30349">
    <property type="entry name" value="PHAGE INTEGRASE-RELATED"/>
    <property type="match status" value="1"/>
</dbReference>
<name>A0A842HD87_9BACT</name>
<dbReference type="GO" id="GO:0015074">
    <property type="term" value="P:DNA integration"/>
    <property type="evidence" value="ECO:0007669"/>
    <property type="project" value="InterPro"/>
</dbReference>
<dbReference type="PANTHER" id="PTHR30349:SF64">
    <property type="entry name" value="PROPHAGE INTEGRASE INTD-RELATED"/>
    <property type="match status" value="1"/>
</dbReference>
<dbReference type="InterPro" id="IPR002104">
    <property type="entry name" value="Integrase_catalytic"/>
</dbReference>
<evidence type="ECO:0000256" key="3">
    <source>
        <dbReference type="ARBA" id="ARBA00023172"/>
    </source>
</evidence>
<gene>
    <name evidence="5" type="ORF">H5P28_09000</name>
</gene>